<organism evidence="3 4">
    <name type="scientific">Thecamonas trahens ATCC 50062</name>
    <dbReference type="NCBI Taxonomy" id="461836"/>
    <lineage>
        <taxon>Eukaryota</taxon>
        <taxon>Apusozoa</taxon>
        <taxon>Apusomonadida</taxon>
        <taxon>Apusomonadidae</taxon>
        <taxon>Thecamonas</taxon>
    </lineage>
</organism>
<feature type="region of interest" description="Disordered" evidence="1">
    <location>
        <begin position="1"/>
        <end position="32"/>
    </location>
</feature>
<evidence type="ECO:0000256" key="1">
    <source>
        <dbReference type="SAM" id="MobiDB-lite"/>
    </source>
</evidence>
<dbReference type="GO" id="GO:0050821">
    <property type="term" value="P:protein stabilization"/>
    <property type="evidence" value="ECO:0007669"/>
    <property type="project" value="TreeGrafter"/>
</dbReference>
<dbReference type="PANTHER" id="PTHR31184">
    <property type="entry name" value="HUNTINGTIN-INTERACTING PROTEIN K FAMILY MEMBER"/>
    <property type="match status" value="1"/>
</dbReference>
<dbReference type="OrthoDB" id="285219at2759"/>
<dbReference type="PANTHER" id="PTHR31184:SF2">
    <property type="entry name" value="HUNTINGTIN-INTERACTING PROTEIN K"/>
    <property type="match status" value="1"/>
</dbReference>
<proteinExistence type="predicted"/>
<dbReference type="InterPro" id="IPR044034">
    <property type="entry name" value="NAC-like_UBA"/>
</dbReference>
<dbReference type="GeneID" id="25563018"/>
<reference evidence="3 4" key="1">
    <citation type="submission" date="2010-05" db="EMBL/GenBank/DDBJ databases">
        <title>The Genome Sequence of Thecamonas trahens ATCC 50062.</title>
        <authorList>
            <consortium name="The Broad Institute Genome Sequencing Platform"/>
            <person name="Russ C."/>
            <person name="Cuomo C."/>
            <person name="Shea T."/>
            <person name="Young S.K."/>
            <person name="Zeng Q."/>
            <person name="Koehrsen M."/>
            <person name="Haas B."/>
            <person name="Borodovsky M."/>
            <person name="Guigo R."/>
            <person name="Alvarado L."/>
            <person name="Berlin A."/>
            <person name="Bochicchio J."/>
            <person name="Borenstein D."/>
            <person name="Chapman S."/>
            <person name="Chen Z."/>
            <person name="Freedman E."/>
            <person name="Gellesch M."/>
            <person name="Goldberg J."/>
            <person name="Griggs A."/>
            <person name="Gujja S."/>
            <person name="Heilman E."/>
            <person name="Heiman D."/>
            <person name="Hepburn T."/>
            <person name="Howarth C."/>
            <person name="Jen D."/>
            <person name="Larson L."/>
            <person name="Mehta T."/>
            <person name="Park D."/>
            <person name="Pearson M."/>
            <person name="Roberts A."/>
            <person name="Saif S."/>
            <person name="Shenoy N."/>
            <person name="Sisk P."/>
            <person name="Stolte C."/>
            <person name="Sykes S."/>
            <person name="Thomson T."/>
            <person name="Walk T."/>
            <person name="White J."/>
            <person name="Yandava C."/>
            <person name="Burger G."/>
            <person name="Gray M.W."/>
            <person name="Holland P.W.H."/>
            <person name="King N."/>
            <person name="Lang F.B.F."/>
            <person name="Roger A.J."/>
            <person name="Ruiz-Trillo I."/>
            <person name="Lander E."/>
            <person name="Nusbaum C."/>
        </authorList>
    </citation>
    <scope>NUCLEOTIDE SEQUENCE [LARGE SCALE GENOMIC DNA]</scope>
    <source>
        <strain evidence="3 4">ATCC 50062</strain>
    </source>
</reference>
<evidence type="ECO:0000313" key="4">
    <source>
        <dbReference type="Proteomes" id="UP000054408"/>
    </source>
</evidence>
<gene>
    <name evidence="3" type="ORF">AMSG_03410</name>
</gene>
<evidence type="ECO:0000259" key="2">
    <source>
        <dbReference type="Pfam" id="PF19026"/>
    </source>
</evidence>
<sequence>MADAEVDTRSAQQKSADVDFASMAEAETTNFDKERAEKAFQEVNEQREAARREEIMRKLALARVQVDENDVQRLAYHLDLPINDADTLLREHNGDLAAALAAFVDTSVAPNPASA</sequence>
<feature type="domain" description="Nascent polypeptide-associated complex subunit alpha-like UBA" evidence="2">
    <location>
        <begin position="64"/>
        <end position="104"/>
    </location>
</feature>
<dbReference type="AlphaFoldDB" id="A0A0L0D3R0"/>
<keyword evidence="4" id="KW-1185">Reference proteome</keyword>
<dbReference type="RefSeq" id="XP_013760248.1">
    <property type="nucleotide sequence ID" value="XM_013904794.1"/>
</dbReference>
<evidence type="ECO:0000313" key="3">
    <source>
        <dbReference type="EMBL" id="KNC46977.1"/>
    </source>
</evidence>
<name>A0A0L0D3R0_THETB</name>
<dbReference type="Pfam" id="PF19026">
    <property type="entry name" value="UBA_HYPK"/>
    <property type="match status" value="1"/>
</dbReference>
<dbReference type="EMBL" id="GL349444">
    <property type="protein sequence ID" value="KNC46977.1"/>
    <property type="molecule type" value="Genomic_DNA"/>
</dbReference>
<accession>A0A0L0D3R0</accession>
<protein>
    <recommendedName>
        <fullName evidence="2">Nascent polypeptide-associated complex subunit alpha-like UBA domain-containing protein</fullName>
    </recommendedName>
</protein>
<dbReference type="InterPro" id="IPR052617">
    <property type="entry name" value="Huntingtin-int_K"/>
</dbReference>
<dbReference type="Proteomes" id="UP000054408">
    <property type="component" value="Unassembled WGS sequence"/>
</dbReference>